<dbReference type="PANTHER" id="PTHR36834:SF1">
    <property type="entry name" value="INTEGRAL MEMBRANE PROTEIN"/>
    <property type="match status" value="1"/>
</dbReference>
<feature type="transmembrane region" description="Helical" evidence="1">
    <location>
        <begin position="99"/>
        <end position="117"/>
    </location>
</feature>
<sequence>MDLYEIFIHQNPPWSSGETVCFAVFLCLFFMSVTVLVRKKKIKAVQGAAVLLIYIFLFVVFASTVFTRVPTPEPNYELQLFWSYRYVIENRSAGMLEEILLNCILLLPLGVLLPFALHRPMRAWIAVLAGLLVSSCIEVCQLVFHRGLFEWDDIIHNTLGCVAGYVIARKVYRFVMCRKN</sequence>
<gene>
    <name evidence="3" type="ORF">NQ502_17170</name>
</gene>
<feature type="transmembrane region" description="Helical" evidence="1">
    <location>
        <begin position="49"/>
        <end position="69"/>
    </location>
</feature>
<keyword evidence="4" id="KW-1185">Reference proteome</keyword>
<evidence type="ECO:0000313" key="3">
    <source>
        <dbReference type="EMBL" id="UWP59075.1"/>
    </source>
</evidence>
<feature type="domain" description="VanZ-like" evidence="2">
    <location>
        <begin position="50"/>
        <end position="169"/>
    </location>
</feature>
<dbReference type="InterPro" id="IPR006976">
    <property type="entry name" value="VanZ-like"/>
</dbReference>
<dbReference type="PANTHER" id="PTHR36834">
    <property type="entry name" value="MEMBRANE PROTEIN-RELATED"/>
    <property type="match status" value="1"/>
</dbReference>
<evidence type="ECO:0000313" key="4">
    <source>
        <dbReference type="Proteomes" id="UP001060164"/>
    </source>
</evidence>
<keyword evidence="1" id="KW-0472">Membrane</keyword>
<reference evidence="3" key="1">
    <citation type="journal article" date="2022" name="Cell">
        <title>Design, construction, and in vivo augmentation of a complex gut microbiome.</title>
        <authorList>
            <person name="Cheng A.G."/>
            <person name="Ho P.Y."/>
            <person name="Aranda-Diaz A."/>
            <person name="Jain S."/>
            <person name="Yu F.B."/>
            <person name="Meng X."/>
            <person name="Wang M."/>
            <person name="Iakiviak M."/>
            <person name="Nagashima K."/>
            <person name="Zhao A."/>
            <person name="Murugkar P."/>
            <person name="Patil A."/>
            <person name="Atabakhsh K."/>
            <person name="Weakley A."/>
            <person name="Yan J."/>
            <person name="Brumbaugh A.R."/>
            <person name="Higginbottom S."/>
            <person name="Dimas A."/>
            <person name="Shiver A.L."/>
            <person name="Deutschbauer A."/>
            <person name="Neff N."/>
            <person name="Sonnenburg J.L."/>
            <person name="Huang K.C."/>
            <person name="Fischbach M.A."/>
        </authorList>
    </citation>
    <scope>NUCLEOTIDE SEQUENCE</scope>
    <source>
        <strain evidence="3">DSM 19829</strain>
    </source>
</reference>
<dbReference type="RefSeq" id="WP_028529961.1">
    <property type="nucleotide sequence ID" value="NZ_CABLBR010000038.1"/>
</dbReference>
<dbReference type="Pfam" id="PF04892">
    <property type="entry name" value="VanZ"/>
    <property type="match status" value="1"/>
</dbReference>
<dbReference type="Proteomes" id="UP001060164">
    <property type="component" value="Chromosome"/>
</dbReference>
<name>A0ABY5VGP9_9FIRM</name>
<keyword evidence="1" id="KW-1133">Transmembrane helix</keyword>
<dbReference type="InterPro" id="IPR053150">
    <property type="entry name" value="Teicoplanin_resist-assoc"/>
</dbReference>
<accession>A0ABY5VGP9</accession>
<dbReference type="EMBL" id="CP102290">
    <property type="protein sequence ID" value="UWP59075.1"/>
    <property type="molecule type" value="Genomic_DNA"/>
</dbReference>
<keyword evidence="1" id="KW-0812">Transmembrane</keyword>
<feature type="transmembrane region" description="Helical" evidence="1">
    <location>
        <begin position="20"/>
        <end position="37"/>
    </location>
</feature>
<feature type="transmembrane region" description="Helical" evidence="1">
    <location>
        <begin position="154"/>
        <end position="172"/>
    </location>
</feature>
<organism evidence="3 4">
    <name type="scientific">Ruminococcus gauvreauii</name>
    <dbReference type="NCBI Taxonomy" id="438033"/>
    <lineage>
        <taxon>Bacteria</taxon>
        <taxon>Bacillati</taxon>
        <taxon>Bacillota</taxon>
        <taxon>Clostridia</taxon>
        <taxon>Eubacteriales</taxon>
        <taxon>Oscillospiraceae</taxon>
        <taxon>Ruminococcus</taxon>
    </lineage>
</organism>
<proteinExistence type="predicted"/>
<protein>
    <submittedName>
        <fullName evidence="3">VanZ family protein</fullName>
    </submittedName>
</protein>
<evidence type="ECO:0000259" key="2">
    <source>
        <dbReference type="Pfam" id="PF04892"/>
    </source>
</evidence>
<feature type="transmembrane region" description="Helical" evidence="1">
    <location>
        <begin position="124"/>
        <end position="148"/>
    </location>
</feature>
<evidence type="ECO:0000256" key="1">
    <source>
        <dbReference type="SAM" id="Phobius"/>
    </source>
</evidence>